<gene>
    <name evidence="2" type="ORF">EcCFBP13530_08645</name>
</gene>
<keyword evidence="1" id="KW-0812">Transmembrane</keyword>
<keyword evidence="1" id="KW-1133">Transmembrane helix</keyword>
<evidence type="ECO:0000313" key="2">
    <source>
        <dbReference type="EMBL" id="TKK20600.1"/>
    </source>
</evidence>
<feature type="transmembrane region" description="Helical" evidence="1">
    <location>
        <begin position="7"/>
        <end position="26"/>
    </location>
</feature>
<evidence type="ECO:0000313" key="3">
    <source>
        <dbReference type="Proteomes" id="UP000306327"/>
    </source>
</evidence>
<accession>A0AB38P7Q5</accession>
<evidence type="ECO:0000256" key="1">
    <source>
        <dbReference type="SAM" id="Phobius"/>
    </source>
</evidence>
<sequence length="62" mass="7157">MKPLARVRIYTIILTFSSLAIITKTVTNMSKYIFLSAALYLMLITLGIWIGVMYVSYYLCRL</sequence>
<dbReference type="Proteomes" id="UP000306327">
    <property type="component" value="Unassembled WGS sequence"/>
</dbReference>
<name>A0AB38P7Q5_9ENTR</name>
<dbReference type="EMBL" id="QGAL01000002">
    <property type="protein sequence ID" value="TKK20600.1"/>
    <property type="molecule type" value="Genomic_DNA"/>
</dbReference>
<dbReference type="AlphaFoldDB" id="A0AB38P7Q5"/>
<feature type="transmembrane region" description="Helical" evidence="1">
    <location>
        <begin position="32"/>
        <end position="60"/>
    </location>
</feature>
<reference evidence="2 3" key="1">
    <citation type="journal article" date="2019" name="Sci. Rep.">
        <title>Differences in resource use lead to coexistence of seed-transmitted microbial populations.</title>
        <authorList>
            <person name="Torres-Cortes G."/>
            <person name="Garcia B.J."/>
            <person name="Compant S."/>
            <person name="Rezki S."/>
            <person name="Jones P."/>
            <person name="Preveaux A."/>
            <person name="Briand M."/>
            <person name="Roulet A."/>
            <person name="Bouchez O."/>
            <person name="Jacobson D."/>
            <person name="Barret M."/>
        </authorList>
    </citation>
    <scope>NUCLEOTIDE SEQUENCE [LARGE SCALE GENOMIC DNA]</scope>
    <source>
        <strain evidence="2 3">CFBP13530</strain>
    </source>
</reference>
<protein>
    <submittedName>
        <fullName evidence="2">Uncharacterized protein</fullName>
    </submittedName>
</protein>
<proteinExistence type="predicted"/>
<organism evidence="2 3">
    <name type="scientific">Enterobacter cancerogenus</name>
    <dbReference type="NCBI Taxonomy" id="69218"/>
    <lineage>
        <taxon>Bacteria</taxon>
        <taxon>Pseudomonadati</taxon>
        <taxon>Pseudomonadota</taxon>
        <taxon>Gammaproteobacteria</taxon>
        <taxon>Enterobacterales</taxon>
        <taxon>Enterobacteriaceae</taxon>
        <taxon>Enterobacter</taxon>
        <taxon>Enterobacter cloacae complex</taxon>
    </lineage>
</organism>
<keyword evidence="1" id="KW-0472">Membrane</keyword>
<comment type="caution">
    <text evidence="2">The sequence shown here is derived from an EMBL/GenBank/DDBJ whole genome shotgun (WGS) entry which is preliminary data.</text>
</comment>